<proteinExistence type="predicted"/>
<accession>A0A0F9GFP4</accession>
<name>A0A0F9GFP4_9ZZZZ</name>
<evidence type="ECO:0000313" key="1">
    <source>
        <dbReference type="EMBL" id="KKL97583.1"/>
    </source>
</evidence>
<gene>
    <name evidence="1" type="ORF">LCGC14_1833040</name>
</gene>
<evidence type="ECO:0008006" key="2">
    <source>
        <dbReference type="Google" id="ProtNLM"/>
    </source>
</evidence>
<organism evidence="1">
    <name type="scientific">marine sediment metagenome</name>
    <dbReference type="NCBI Taxonomy" id="412755"/>
    <lineage>
        <taxon>unclassified sequences</taxon>
        <taxon>metagenomes</taxon>
        <taxon>ecological metagenomes</taxon>
    </lineage>
</organism>
<dbReference type="AlphaFoldDB" id="A0A0F9GFP4"/>
<dbReference type="EMBL" id="LAZR01018133">
    <property type="protein sequence ID" value="KKL97583.1"/>
    <property type="molecule type" value="Genomic_DNA"/>
</dbReference>
<sequence>MKKIKVYCGNCGKGRNIKKRQTIAKCRKCGNYVNLKSV</sequence>
<protein>
    <recommendedName>
        <fullName evidence="2">Ribosomal protein S27a domain-containing protein</fullName>
    </recommendedName>
</protein>
<reference evidence="1" key="1">
    <citation type="journal article" date="2015" name="Nature">
        <title>Complex archaea that bridge the gap between prokaryotes and eukaryotes.</title>
        <authorList>
            <person name="Spang A."/>
            <person name="Saw J.H."/>
            <person name="Jorgensen S.L."/>
            <person name="Zaremba-Niedzwiedzka K."/>
            <person name="Martijn J."/>
            <person name="Lind A.E."/>
            <person name="van Eijk R."/>
            <person name="Schleper C."/>
            <person name="Guy L."/>
            <person name="Ettema T.J."/>
        </authorList>
    </citation>
    <scope>NUCLEOTIDE SEQUENCE</scope>
</reference>
<comment type="caution">
    <text evidence="1">The sequence shown here is derived from an EMBL/GenBank/DDBJ whole genome shotgun (WGS) entry which is preliminary data.</text>
</comment>